<dbReference type="InterPro" id="IPR002725">
    <property type="entry name" value="YgjP-like_metallopeptidase"/>
</dbReference>
<evidence type="ECO:0000313" key="2">
    <source>
        <dbReference type="EMBL" id="SHI86955.1"/>
    </source>
</evidence>
<evidence type="ECO:0000313" key="3">
    <source>
        <dbReference type="Proteomes" id="UP000184342"/>
    </source>
</evidence>
<keyword evidence="3" id="KW-1185">Reference proteome</keyword>
<dbReference type="STRING" id="1122934.SAMN02745691_00957"/>
<reference evidence="2 3" key="1">
    <citation type="submission" date="2016-11" db="EMBL/GenBank/DDBJ databases">
        <authorList>
            <person name="Jaros S."/>
            <person name="Januszkiewicz K."/>
            <person name="Wedrychowicz H."/>
        </authorList>
    </citation>
    <scope>NUCLEOTIDE SEQUENCE [LARGE SCALE GENOMIC DNA]</scope>
    <source>
        <strain evidence="2 3">DSM 15970</strain>
    </source>
</reference>
<evidence type="ECO:0000259" key="1">
    <source>
        <dbReference type="Pfam" id="PF01863"/>
    </source>
</evidence>
<dbReference type="CDD" id="cd07344">
    <property type="entry name" value="M48_yhfN_like"/>
    <property type="match status" value="1"/>
</dbReference>
<dbReference type="RefSeq" id="WP_073993222.1">
    <property type="nucleotide sequence ID" value="NZ_FQYT01000008.1"/>
</dbReference>
<feature type="domain" description="YgjP-like metallopeptidase" evidence="1">
    <location>
        <begin position="85"/>
        <end position="182"/>
    </location>
</feature>
<accession>A0A1M6EN42</accession>
<dbReference type="InterPro" id="IPR053136">
    <property type="entry name" value="UTP_pyrophosphatase-like"/>
</dbReference>
<dbReference type="Proteomes" id="UP000184342">
    <property type="component" value="Unassembled WGS sequence"/>
</dbReference>
<proteinExistence type="predicted"/>
<sequence length="184" mass="21645">MKKECEERAVQWNGTELAYKLYRKKVKNINLRIKGNGEIVVSAGNRIPSGYIDEFVNSKGQYIENAITRQKERLNNPVNVPAHPKQTLEDICKEVYNIFKPYSLAYPIIKTRKMTSRWGSCHPYKGMIILNNKLLEAPIECIEYVVLHEFAHFLHPNHSRQFYDFVEGHMPDWKERKALLRRVI</sequence>
<dbReference type="EMBL" id="FQYT01000008">
    <property type="protein sequence ID" value="SHI86955.1"/>
    <property type="molecule type" value="Genomic_DNA"/>
</dbReference>
<dbReference type="Pfam" id="PF01863">
    <property type="entry name" value="YgjP-like"/>
    <property type="match status" value="1"/>
</dbReference>
<dbReference type="Gene3D" id="3.30.2010.10">
    <property type="entry name" value="Metalloproteases ('zincins'), catalytic domain"/>
    <property type="match status" value="1"/>
</dbReference>
<dbReference type="PANTHER" id="PTHR30399">
    <property type="entry name" value="UNCHARACTERIZED PROTEIN YGJP"/>
    <property type="match status" value="1"/>
</dbReference>
<name>A0A1M6EN42_9FIRM</name>
<dbReference type="AlphaFoldDB" id="A0A1M6EN42"/>
<organism evidence="2 3">
    <name type="scientific">Parasporobacterium paucivorans DSM 15970</name>
    <dbReference type="NCBI Taxonomy" id="1122934"/>
    <lineage>
        <taxon>Bacteria</taxon>
        <taxon>Bacillati</taxon>
        <taxon>Bacillota</taxon>
        <taxon>Clostridia</taxon>
        <taxon>Lachnospirales</taxon>
        <taxon>Lachnospiraceae</taxon>
        <taxon>Parasporobacterium</taxon>
    </lineage>
</organism>
<protein>
    <recommendedName>
        <fullName evidence="1">YgjP-like metallopeptidase domain-containing protein</fullName>
    </recommendedName>
</protein>
<gene>
    <name evidence="2" type="ORF">SAMN02745691_00957</name>
</gene>
<dbReference type="OrthoDB" id="9811177at2"/>
<dbReference type="PANTHER" id="PTHR30399:SF1">
    <property type="entry name" value="UTP PYROPHOSPHATASE"/>
    <property type="match status" value="1"/>
</dbReference>